<sequence>MEESRKNLDGSKDSKETLGQMKEALEDISRSNGLNEIRFIDAKPLQPEEIYKGRQPKDLMPEAKCLIVTSVYIGGFRLPDLDLELHGNMSRLTLSGFYFNVVEPLNPLRDYLISNGFKAIIYDGVLEKDCVPLKPAAIKAGLGWLGKNTLLINKKYGSFQALGGIITNADLSETYPMQEACCGSCSFCEDSCPTHAVSRGRLDRSKCLSNLLEEEDFPEAIHEMKDNYFFECDICQEACPWNRKHMAAPLQTGNTLAKDRQKELMELFRFDTLLDMSEHEYKKKILPLLTGVDLPYKLFRRNVQLAYRYKHKAFR</sequence>
<evidence type="ECO:0000313" key="1">
    <source>
        <dbReference type="EMBL" id="QOX63353.1"/>
    </source>
</evidence>
<dbReference type="EMBL" id="CP042469">
    <property type="protein sequence ID" value="QOX63353.1"/>
    <property type="molecule type" value="Genomic_DNA"/>
</dbReference>
<gene>
    <name evidence="1" type="ORF">FRZ06_08315</name>
</gene>
<name>A0ACD1AA15_9FIRM</name>
<protein>
    <submittedName>
        <fullName evidence="1">Epoxyqueuosine reductase</fullName>
    </submittedName>
</protein>
<accession>A0ACD1AA15</accession>
<organism evidence="1 2">
    <name type="scientific">Anoxybacterium hadale</name>
    <dbReference type="NCBI Taxonomy" id="3408580"/>
    <lineage>
        <taxon>Bacteria</taxon>
        <taxon>Bacillati</taxon>
        <taxon>Bacillota</taxon>
        <taxon>Clostridia</taxon>
        <taxon>Peptostreptococcales</taxon>
        <taxon>Anaerovoracaceae</taxon>
        <taxon>Anoxybacterium</taxon>
    </lineage>
</organism>
<reference evidence="1" key="1">
    <citation type="submission" date="2019-08" db="EMBL/GenBank/DDBJ databases">
        <title>Genome sequence of Clostridiales bacterium MT110.</title>
        <authorList>
            <person name="Cao J."/>
        </authorList>
    </citation>
    <scope>NUCLEOTIDE SEQUENCE</scope>
    <source>
        <strain evidence="1">MT110</strain>
    </source>
</reference>
<keyword evidence="2" id="KW-1185">Reference proteome</keyword>
<evidence type="ECO:0000313" key="2">
    <source>
        <dbReference type="Proteomes" id="UP000594014"/>
    </source>
</evidence>
<proteinExistence type="predicted"/>
<dbReference type="Proteomes" id="UP000594014">
    <property type="component" value="Chromosome"/>
</dbReference>